<name>A0A6B0UE11_IXORI</name>
<feature type="signal peptide" evidence="1">
    <location>
        <begin position="1"/>
        <end position="24"/>
    </location>
</feature>
<protein>
    <submittedName>
        <fullName evidence="2">Putative secreted protein</fullName>
    </submittedName>
</protein>
<reference evidence="2" key="1">
    <citation type="submission" date="2019-12" db="EMBL/GenBank/DDBJ databases">
        <title>An insight into the sialome of adult female Ixodes ricinus ticks feeding for 6 days.</title>
        <authorList>
            <person name="Perner J."/>
            <person name="Ribeiro J.M.C."/>
        </authorList>
    </citation>
    <scope>NUCLEOTIDE SEQUENCE</scope>
    <source>
        <strain evidence="2">Semi-engorged</strain>
        <tissue evidence="2">Salivary glands</tissue>
    </source>
</reference>
<evidence type="ECO:0000256" key="1">
    <source>
        <dbReference type="SAM" id="SignalP"/>
    </source>
</evidence>
<evidence type="ECO:0000313" key="2">
    <source>
        <dbReference type="EMBL" id="MXU87624.1"/>
    </source>
</evidence>
<organism evidence="2">
    <name type="scientific">Ixodes ricinus</name>
    <name type="common">Common tick</name>
    <name type="synonym">Acarus ricinus</name>
    <dbReference type="NCBI Taxonomy" id="34613"/>
    <lineage>
        <taxon>Eukaryota</taxon>
        <taxon>Metazoa</taxon>
        <taxon>Ecdysozoa</taxon>
        <taxon>Arthropoda</taxon>
        <taxon>Chelicerata</taxon>
        <taxon>Arachnida</taxon>
        <taxon>Acari</taxon>
        <taxon>Parasitiformes</taxon>
        <taxon>Ixodida</taxon>
        <taxon>Ixodoidea</taxon>
        <taxon>Ixodidae</taxon>
        <taxon>Ixodinae</taxon>
        <taxon>Ixodes</taxon>
    </lineage>
</organism>
<accession>A0A6B0UE11</accession>
<keyword evidence="1" id="KW-0732">Signal</keyword>
<dbReference type="AlphaFoldDB" id="A0A6B0UE11"/>
<sequence length="97" mass="10898">MPEALLNYSCGLFLSVFFARLADSRKDCISVTIVKCGRQTGYEHCTSAWLELGCIKSWWKFELMLMSNCCRMPGGQHCATSLLVLAKNCGRNSANFY</sequence>
<dbReference type="EMBL" id="GIFC01005541">
    <property type="protein sequence ID" value="MXU87624.1"/>
    <property type="molecule type" value="Transcribed_RNA"/>
</dbReference>
<proteinExistence type="predicted"/>
<feature type="chain" id="PRO_5025695022" evidence="1">
    <location>
        <begin position="25"/>
        <end position="97"/>
    </location>
</feature>